<reference evidence="3 4" key="1">
    <citation type="submission" date="2017-06" db="EMBL/GenBank/DDBJ databases">
        <title>Genome sequencing of cyanobaciteial culture collection at National Institute for Environmental Studies (NIES).</title>
        <authorList>
            <person name="Hirose Y."/>
            <person name="Shimura Y."/>
            <person name="Fujisawa T."/>
            <person name="Nakamura Y."/>
            <person name="Kawachi M."/>
        </authorList>
    </citation>
    <scope>NUCLEOTIDE SEQUENCE [LARGE SCALE GENOMIC DNA]</scope>
    <source>
        <strain evidence="3 4">NIES-21</strain>
    </source>
</reference>
<feature type="region of interest" description="Disordered" evidence="1">
    <location>
        <begin position="88"/>
        <end position="110"/>
    </location>
</feature>
<name>A0A1Z4GPR1_9CYAN</name>
<organism evidence="3 4">
    <name type="scientific">Anabaenopsis circularis NIES-21</name>
    <dbReference type="NCBI Taxonomy" id="1085406"/>
    <lineage>
        <taxon>Bacteria</taxon>
        <taxon>Bacillati</taxon>
        <taxon>Cyanobacteriota</taxon>
        <taxon>Cyanophyceae</taxon>
        <taxon>Nostocales</taxon>
        <taxon>Nodulariaceae</taxon>
        <taxon>Anabaenopsis</taxon>
    </lineage>
</organism>
<feature type="compositionally biased region" description="Low complexity" evidence="1">
    <location>
        <begin position="12"/>
        <end position="22"/>
    </location>
</feature>
<dbReference type="Pfam" id="PF13699">
    <property type="entry name" value="eCIS_core"/>
    <property type="match status" value="1"/>
</dbReference>
<feature type="region of interest" description="Disordered" evidence="1">
    <location>
        <begin position="1"/>
        <end position="26"/>
    </location>
</feature>
<gene>
    <name evidence="3" type="ORF">NIES21_53430</name>
</gene>
<dbReference type="EMBL" id="AP018174">
    <property type="protein sequence ID" value="BAY19480.1"/>
    <property type="molecule type" value="Genomic_DNA"/>
</dbReference>
<keyword evidence="4" id="KW-1185">Reference proteome</keyword>
<proteinExistence type="predicted"/>
<evidence type="ECO:0000313" key="3">
    <source>
        <dbReference type="EMBL" id="BAY19480.1"/>
    </source>
</evidence>
<feature type="domain" description="eCIS core" evidence="2">
    <location>
        <begin position="110"/>
        <end position="175"/>
    </location>
</feature>
<feature type="region of interest" description="Disordered" evidence="1">
    <location>
        <begin position="228"/>
        <end position="251"/>
    </location>
</feature>
<feature type="compositionally biased region" description="Polar residues" evidence="1">
    <location>
        <begin position="93"/>
        <end position="103"/>
    </location>
</feature>
<sequence>MYTRQYKTKKASTNSSDTTTSNQFAPRRFVVQPQAEEITNNQTPDIQTQLAKQSGNSLRDISVFPSHFTQPQLQPIQMKLTRDLPLQVKGDLTGNSPDSSVEQRPNKTGMPDALKAGVESLSGYSLDDVRVHYNSPKPTQLQALAYTQGTEIYVASGQEEHLPHEAWHVIQQMQGRVKPTMQKKGVEINDEQGLEKEADIMGVKASSIPVIQEKKVLKQKEPNKIAQFGKKKTKEAATKRNANKKQKAQSLGDRSYNNLVAYRSGWVKKNGITAEDVKEFRKSYKHGIRGHSSGDNNQGEQGNTTEDCLAYKSWHTREKGQWL</sequence>
<evidence type="ECO:0000313" key="4">
    <source>
        <dbReference type="Proteomes" id="UP000218287"/>
    </source>
</evidence>
<accession>A0A1Z4GPR1</accession>
<evidence type="ECO:0000256" key="1">
    <source>
        <dbReference type="SAM" id="MobiDB-lite"/>
    </source>
</evidence>
<protein>
    <recommendedName>
        <fullName evidence="2">eCIS core domain-containing protein</fullName>
    </recommendedName>
</protein>
<dbReference type="AlphaFoldDB" id="A0A1Z4GPR1"/>
<dbReference type="InterPro" id="IPR025295">
    <property type="entry name" value="eCIS_core_dom"/>
</dbReference>
<feature type="compositionally biased region" description="Basic residues" evidence="1">
    <location>
        <begin position="1"/>
        <end position="10"/>
    </location>
</feature>
<dbReference type="Proteomes" id="UP000218287">
    <property type="component" value="Chromosome"/>
</dbReference>
<evidence type="ECO:0000259" key="2">
    <source>
        <dbReference type="Pfam" id="PF13699"/>
    </source>
</evidence>